<keyword evidence="2" id="KW-1185">Reference proteome</keyword>
<evidence type="ECO:0000313" key="1">
    <source>
        <dbReference type="EMBL" id="QOY90761.1"/>
    </source>
</evidence>
<reference evidence="1 2" key="1">
    <citation type="submission" date="2020-10" db="EMBL/GenBank/DDBJ databases">
        <title>Complete genome sequence of Paludibaculum fermentans P105T, a facultatively anaerobic acidobacterium capable of dissimilatory Fe(III) reduction.</title>
        <authorList>
            <person name="Dedysh S.N."/>
            <person name="Beletsky A.V."/>
            <person name="Kulichevskaya I.S."/>
            <person name="Mardanov A.V."/>
            <person name="Ravin N.V."/>
        </authorList>
    </citation>
    <scope>NUCLEOTIDE SEQUENCE [LARGE SCALE GENOMIC DNA]</scope>
    <source>
        <strain evidence="1 2">P105</strain>
    </source>
</reference>
<protein>
    <submittedName>
        <fullName evidence="1">Uncharacterized protein</fullName>
    </submittedName>
</protein>
<sequence>MASTDWAALLDQGEFSAALDAWRAGFAASADSLEATWARAEIEERWGDSFFFARQAGASAHFHAALGALVPQGMMFTSLEENDRRMEAHGRVMNKLYAVDGSGLPRPGNDGVPHPNAKLASPPPRRVTVAEAPEIVERRAAVLRARAERKRQELPAAALFRDAGHWQHHLLGQMWSDAGHALAVDLPDEARSAYTWSQHYFELYNAAWSANLPASRWDSDGGQEIMEVQEAVSALGIRTSEIDCPAWIDALLDGGWQEALAALGAQVPPPEFQTLAKILAAICQAAGEEERAARLLAAKP</sequence>
<organism evidence="1 2">
    <name type="scientific">Paludibaculum fermentans</name>
    <dbReference type="NCBI Taxonomy" id="1473598"/>
    <lineage>
        <taxon>Bacteria</taxon>
        <taxon>Pseudomonadati</taxon>
        <taxon>Acidobacteriota</taxon>
        <taxon>Terriglobia</taxon>
        <taxon>Bryobacterales</taxon>
        <taxon>Bryobacteraceae</taxon>
        <taxon>Paludibaculum</taxon>
    </lineage>
</organism>
<dbReference type="AlphaFoldDB" id="A0A7S7NVZ8"/>
<dbReference type="KEGG" id="pfer:IRI77_12685"/>
<name>A0A7S7NVZ8_PALFE</name>
<dbReference type="EMBL" id="CP063849">
    <property type="protein sequence ID" value="QOY90761.1"/>
    <property type="molecule type" value="Genomic_DNA"/>
</dbReference>
<gene>
    <name evidence="1" type="ORF">IRI77_12685</name>
</gene>
<evidence type="ECO:0000313" key="2">
    <source>
        <dbReference type="Proteomes" id="UP000593892"/>
    </source>
</evidence>
<proteinExistence type="predicted"/>
<accession>A0A7S7NVZ8</accession>
<dbReference type="Proteomes" id="UP000593892">
    <property type="component" value="Chromosome"/>
</dbReference>
<dbReference type="RefSeq" id="WP_194452418.1">
    <property type="nucleotide sequence ID" value="NZ_CP063849.1"/>
</dbReference>